<dbReference type="RefSeq" id="WP_179240751.1">
    <property type="nucleotide sequence ID" value="NZ_CP058595.1"/>
</dbReference>
<protein>
    <submittedName>
        <fullName evidence="1">Uncharacterized protein</fullName>
    </submittedName>
</protein>
<reference evidence="1 2" key="1">
    <citation type="journal article" date="2006" name="Int. J. Syst. Evol. Microbiol.">
        <title>Costertonia aggregata gen. nov., sp. nov., a mesophilic marine bacterium of the family Flavobacteriaceae, isolated from a mature biofilm.</title>
        <authorList>
            <person name="Kwon K.K."/>
            <person name="Lee Y.K."/>
            <person name="Lee H.K."/>
        </authorList>
    </citation>
    <scope>NUCLEOTIDE SEQUENCE [LARGE SCALE GENOMIC DNA]</scope>
    <source>
        <strain evidence="1 2">KCCM 42265</strain>
    </source>
</reference>
<dbReference type="PROSITE" id="PS51257">
    <property type="entry name" value="PROKAR_LIPOPROTEIN"/>
    <property type="match status" value="1"/>
</dbReference>
<dbReference type="Proteomes" id="UP000509302">
    <property type="component" value="Chromosome"/>
</dbReference>
<dbReference type="KEGG" id="cagg:HYG79_03335"/>
<evidence type="ECO:0000313" key="1">
    <source>
        <dbReference type="EMBL" id="QLG44417.1"/>
    </source>
</evidence>
<accession>A0A7H9ALX8</accession>
<name>A0A7H9ALX8_9FLAO</name>
<dbReference type="Pfam" id="PF18950">
    <property type="entry name" value="DUF5694"/>
    <property type="match status" value="1"/>
</dbReference>
<dbReference type="EMBL" id="CP058595">
    <property type="protein sequence ID" value="QLG44417.1"/>
    <property type="molecule type" value="Genomic_DNA"/>
</dbReference>
<organism evidence="1 2">
    <name type="scientific">Costertonia aggregata</name>
    <dbReference type="NCBI Taxonomy" id="343403"/>
    <lineage>
        <taxon>Bacteria</taxon>
        <taxon>Pseudomonadati</taxon>
        <taxon>Bacteroidota</taxon>
        <taxon>Flavobacteriia</taxon>
        <taxon>Flavobacteriales</taxon>
        <taxon>Flavobacteriaceae</taxon>
        <taxon>Costertonia</taxon>
    </lineage>
</organism>
<dbReference type="InterPro" id="IPR043749">
    <property type="entry name" value="DUF5694"/>
</dbReference>
<dbReference type="AlphaFoldDB" id="A0A7H9ALX8"/>
<gene>
    <name evidence="1" type="ORF">HYG79_03335</name>
</gene>
<proteinExistence type="predicted"/>
<evidence type="ECO:0000313" key="2">
    <source>
        <dbReference type="Proteomes" id="UP000509302"/>
    </source>
</evidence>
<keyword evidence="2" id="KW-1185">Reference proteome</keyword>
<sequence length="288" mass="33136">MYKIKAVFVLFVCLATACKQNPNSGIEPNDVGADLPEVLLIGTFHYNNPGADVVKTKSFDILNDKSQKELEFIASKIKEFGPSKIFVEWDYDEQVELDSLYGLYQNGKYFSQDSLSEFYKKNEIFQLAFRTAHKNDLNQVIGIDYGDTQFPFDSVMTVIQENKQIGLQSKIEDFVEIFTLGFDSKIEAGISLVDLTYYLNSNSIRNMSNEFHDEIPLQVGKKDNFIGPFLTSEWYKRNLYMWSLILKNVNEKDKRIMVLVGASHAAKLEQIIDQQENWKIVQLKSLLE</sequence>